<protein>
    <submittedName>
        <fullName evidence="8">Uncharacterized protein</fullName>
    </submittedName>
</protein>
<dbReference type="PANTHER" id="PTHR46756:SF18">
    <property type="entry name" value="GAS2-LIKE PROTEIN PICKLED EGGS"/>
    <property type="match status" value="1"/>
</dbReference>
<feature type="region of interest" description="Disordered" evidence="5">
    <location>
        <begin position="2667"/>
        <end position="2708"/>
    </location>
</feature>
<dbReference type="GO" id="GO:0031110">
    <property type="term" value="P:regulation of microtubule polymerization or depolymerization"/>
    <property type="evidence" value="ECO:0007669"/>
    <property type="project" value="TreeGrafter"/>
</dbReference>
<keyword evidence="3" id="KW-0206">Cytoskeleton</keyword>
<keyword evidence="2" id="KW-0963">Cytoplasm</keyword>
<keyword evidence="4" id="KW-0175">Coiled coil</keyword>
<dbReference type="InterPro" id="IPR002048">
    <property type="entry name" value="EF_hand_dom"/>
</dbReference>
<dbReference type="GO" id="GO:0005509">
    <property type="term" value="F:calcium ion binding"/>
    <property type="evidence" value="ECO:0007669"/>
    <property type="project" value="InterPro"/>
</dbReference>
<feature type="region of interest" description="Disordered" evidence="5">
    <location>
        <begin position="2477"/>
        <end position="2524"/>
    </location>
</feature>
<dbReference type="GO" id="GO:1904825">
    <property type="term" value="P:protein localization to microtubule plus-end"/>
    <property type="evidence" value="ECO:0007669"/>
    <property type="project" value="TreeGrafter"/>
</dbReference>
<evidence type="ECO:0000256" key="5">
    <source>
        <dbReference type="SAM" id="MobiDB-lite"/>
    </source>
</evidence>
<gene>
    <name evidence="8" type="ORF">D915_001799</name>
</gene>
<dbReference type="InterPro" id="IPR003108">
    <property type="entry name" value="GAR_dom"/>
</dbReference>
<proteinExistence type="predicted"/>
<evidence type="ECO:0000259" key="7">
    <source>
        <dbReference type="PROSITE" id="PS51460"/>
    </source>
</evidence>
<organism evidence="8 9">
    <name type="scientific">Fasciola hepatica</name>
    <name type="common">Liver fluke</name>
    <dbReference type="NCBI Taxonomy" id="6192"/>
    <lineage>
        <taxon>Eukaryota</taxon>
        <taxon>Metazoa</taxon>
        <taxon>Spiralia</taxon>
        <taxon>Lophotrochozoa</taxon>
        <taxon>Platyhelminthes</taxon>
        <taxon>Trematoda</taxon>
        <taxon>Digenea</taxon>
        <taxon>Plagiorchiida</taxon>
        <taxon>Echinostomata</taxon>
        <taxon>Echinostomatoidea</taxon>
        <taxon>Fasciolidae</taxon>
        <taxon>Fasciola</taxon>
    </lineage>
</organism>
<evidence type="ECO:0000313" key="8">
    <source>
        <dbReference type="EMBL" id="THD27473.1"/>
    </source>
</evidence>
<dbReference type="GO" id="GO:0001578">
    <property type="term" value="P:microtubule bundle formation"/>
    <property type="evidence" value="ECO:0007669"/>
    <property type="project" value="TreeGrafter"/>
</dbReference>
<dbReference type="PROSITE" id="PS50222">
    <property type="entry name" value="EF_HAND_2"/>
    <property type="match status" value="1"/>
</dbReference>
<dbReference type="PROSITE" id="PS51460">
    <property type="entry name" value="GAR"/>
    <property type="match status" value="1"/>
</dbReference>
<dbReference type="Pfam" id="PF02187">
    <property type="entry name" value="GAS2"/>
    <property type="match status" value="1"/>
</dbReference>
<feature type="compositionally biased region" description="Basic and acidic residues" evidence="5">
    <location>
        <begin position="1619"/>
        <end position="1629"/>
    </location>
</feature>
<feature type="compositionally biased region" description="Polar residues" evidence="5">
    <location>
        <begin position="2699"/>
        <end position="2708"/>
    </location>
</feature>
<feature type="region of interest" description="Disordered" evidence="5">
    <location>
        <begin position="2778"/>
        <end position="2843"/>
    </location>
</feature>
<evidence type="ECO:0000256" key="1">
    <source>
        <dbReference type="ARBA" id="ARBA00004245"/>
    </source>
</evidence>
<comment type="subcellular location">
    <subcellularLocation>
        <location evidence="1">Cytoplasm</location>
        <location evidence="1">Cytoskeleton</location>
    </subcellularLocation>
</comment>
<feature type="compositionally biased region" description="Polar residues" evidence="5">
    <location>
        <begin position="2791"/>
        <end position="2806"/>
    </location>
</feature>
<dbReference type="SUPFAM" id="SSF143575">
    <property type="entry name" value="GAS2 domain-like"/>
    <property type="match status" value="1"/>
</dbReference>
<dbReference type="EMBL" id="JXXN02000412">
    <property type="protein sequence ID" value="THD27473.1"/>
    <property type="molecule type" value="Genomic_DNA"/>
</dbReference>
<dbReference type="GO" id="GO:0005884">
    <property type="term" value="C:actin filament"/>
    <property type="evidence" value="ECO:0007669"/>
    <property type="project" value="TreeGrafter"/>
</dbReference>
<feature type="domain" description="GAR" evidence="7">
    <location>
        <begin position="3137"/>
        <end position="3213"/>
    </location>
</feature>
<name>A0A4E0RJ83_FASHE</name>
<comment type="caution">
    <text evidence="8">The sequence shown here is derived from an EMBL/GenBank/DDBJ whole genome shotgun (WGS) entry which is preliminary data.</text>
</comment>
<dbReference type="GO" id="GO:0051764">
    <property type="term" value="P:actin crosslink formation"/>
    <property type="evidence" value="ECO:0007669"/>
    <property type="project" value="TreeGrafter"/>
</dbReference>
<reference evidence="8" key="1">
    <citation type="submission" date="2019-03" db="EMBL/GenBank/DDBJ databases">
        <title>Improved annotation for the trematode Fasciola hepatica.</title>
        <authorList>
            <person name="Choi Y.-J."/>
            <person name="Martin J."/>
            <person name="Mitreva M."/>
        </authorList>
    </citation>
    <scope>NUCLEOTIDE SEQUENCE [LARGE SCALE GENOMIC DNA]</scope>
</reference>
<keyword evidence="9" id="KW-1185">Reference proteome</keyword>
<evidence type="ECO:0000313" key="9">
    <source>
        <dbReference type="Proteomes" id="UP000230066"/>
    </source>
</evidence>
<feature type="compositionally biased region" description="Basic and acidic residues" evidence="5">
    <location>
        <begin position="2505"/>
        <end position="2515"/>
    </location>
</feature>
<feature type="compositionally biased region" description="Low complexity" evidence="5">
    <location>
        <begin position="2671"/>
        <end position="2683"/>
    </location>
</feature>
<accession>A0A4E0RJ83</accession>
<evidence type="ECO:0000256" key="3">
    <source>
        <dbReference type="ARBA" id="ARBA00023212"/>
    </source>
</evidence>
<evidence type="ECO:0000259" key="6">
    <source>
        <dbReference type="PROSITE" id="PS50222"/>
    </source>
</evidence>
<dbReference type="GO" id="GO:0051015">
    <property type="term" value="F:actin filament binding"/>
    <property type="evidence" value="ECO:0007669"/>
    <property type="project" value="TreeGrafter"/>
</dbReference>
<dbReference type="GO" id="GO:0035371">
    <property type="term" value="C:microtubule plus-end"/>
    <property type="evidence" value="ECO:0007669"/>
    <property type="project" value="TreeGrafter"/>
</dbReference>
<dbReference type="GO" id="GO:0001725">
    <property type="term" value="C:stress fiber"/>
    <property type="evidence" value="ECO:0007669"/>
    <property type="project" value="TreeGrafter"/>
</dbReference>
<feature type="domain" description="EF-hand" evidence="6">
    <location>
        <begin position="3102"/>
        <end position="3137"/>
    </location>
</feature>
<feature type="region of interest" description="Disordered" evidence="5">
    <location>
        <begin position="1567"/>
        <end position="1629"/>
    </location>
</feature>
<dbReference type="Proteomes" id="UP000230066">
    <property type="component" value="Unassembled WGS sequence"/>
</dbReference>
<feature type="compositionally biased region" description="Low complexity" evidence="5">
    <location>
        <begin position="1578"/>
        <end position="1589"/>
    </location>
</feature>
<dbReference type="GO" id="GO:0005737">
    <property type="term" value="C:cytoplasm"/>
    <property type="evidence" value="ECO:0007669"/>
    <property type="project" value="TreeGrafter"/>
</dbReference>
<feature type="compositionally biased region" description="Polar residues" evidence="5">
    <location>
        <begin position="2477"/>
        <end position="2495"/>
    </location>
</feature>
<evidence type="ECO:0000256" key="4">
    <source>
        <dbReference type="SAM" id="Coils"/>
    </source>
</evidence>
<dbReference type="PANTHER" id="PTHR46756">
    <property type="entry name" value="TRANSGELIN"/>
    <property type="match status" value="1"/>
</dbReference>
<feature type="region of interest" description="Disordered" evidence="5">
    <location>
        <begin position="3263"/>
        <end position="3307"/>
    </location>
</feature>
<feature type="coiled-coil region" evidence="4">
    <location>
        <begin position="1490"/>
        <end position="1517"/>
    </location>
</feature>
<feature type="compositionally biased region" description="Basic and acidic residues" evidence="5">
    <location>
        <begin position="2811"/>
        <end position="2820"/>
    </location>
</feature>
<sequence length="3307" mass="371987">MNEANKSHLYLALWSKPYNFVRRDDRCLKESAHLRVVHFRCYIGLKSLIRILRLRIRSETGVDLQKIISERGAHQLHSVVLLIESSLATLLQLQDTADTLRSRVNTFRSDPQFYIRTCSWPRLNDPMGAVWSLPQRSSSWMWPLELWPEGTDGTSRLLHALDLTPSNQRTWTVRKRLLKNSLQTASDLIRLDRNDANPPHHILGTLDANFETYDSELREQLCKAWNLLFGWTWLSISGALTRILPTAAKSVVSSIPRRDFPSLTTLGGVSDTRSQWLHQLVVRLLATDSRILCERILGENSNGLTVDESLRHKVLTWLPRIFRCLGRISANMEPQSTLLQIRVLPWVQWDNGVKDVRVAELSFRRLVYLLRNIDEYRMCYTQPLRQGTPRFSETTLHANMNRTSLYLYVSSKRTSQRKALTKRTKTTCSQICVFCTLRPRWSVEQIEPSVELLDPTNIKTNGKPLVAHPEEQTTDRSSSMCSDSHALDERVVGFDESQSISESSIRLFDPRLVVTDPVDLTTTGSDMSVQMPRSLDDALVDSCSKPPLYYSTPLEQCRNRDESNEFFWIDHQTQDDISLLSEDSTLSAVTPRDGEHFSKVDSSLVTPEYPIEPNQTDTAQSAVPELILESEDQVTALHPVRGRPITSKLGCADAPICWYSPALEPITENSEYSVPSTTFNTVTATTTNNHQMKLAHSEAGGCIATISEEILREFNELEYAVDEVESSQAWITVQLQQFQLTLAATNGRVNDAATITNQLAQIDQLLQTLTPLGARLRNLDQRVEQVWNNLPVCESTKRYGEPSTPTKVTGDKLIEANQTSLVKSKMDTNQCAHQLLNKFHARLRRVHARRSDDLSSCEQLIAQLESTQTQHAAWSAQLRLVQQDIVSITQLLDSPQSELWGVNLDISAVHGGLDDQVRQLTALKQDVSGRLQVKLVQLGDQMLAAEAQIDGMDTTQAELTDLVEVIEHKLVCLHRIREHLGDLIKRGNAELSLLQSLSGTLVEFTNRVSCPDAPWTEEHVEQAVLSALHATADAVDQRESSVSQLLSELDQVVGAHVSSPGFDRLDRRQGSARNGKKMEQLNAELRTTWNCIKHELLVKAVESTIISVCDWITGNCQEIFVHTELWECGRLGFDRDLLEADRLQEQLATFEKHLQILNHWRAWIKQSVDGLICSRLSVQVMNQKSLNQWSHLLTVMDHSQSILESLREQGMTVLIPTSFALRDRTKRASAFLQLLKAQSRELSLTEETEISRSYADADDFDTGRNSEKTPDVPRSVQLELARVRKGQIQQLTDTVDEEQKRFVQEVTDLAQNLCCEIPETSRPKSICHPTSPSPDPCEMPPVAQLVQSYRELHETLDEQLAQSDLQIKQLLAQCSVANGNNHNAVNDLQSRNPDIQLMDSDAWESDSGYPCDPILVCGESDQNLVGIPASSIDQVGFGINCAQTVKSGYRGVRTFWSDSQGQSGQSKDGMAQSGAELIQVSSTPKDRMTSSRVIEQLETARQELSRLKARYRLLVQSVIPVTEHGAEVHHHQTTISIASRLKTALSEIQDVIHEAQDLSTQVRPFLDADTNGHEENDSSSQVVSKTRSSNGKLIGTGESGMKPFDASGDHEGEEEQEEERQLKPMSEHRGQNAMVDDKRGLSQFAWFAVSCELDTWLTEVTEFREWTLFAYELAERVDARTARLKSWTHAIQSTLASIPCAKEIESTECISILSRLGALRLEVTSKVEPIMQLVNEADNLLEIMEDLAPVSLEDQKVESTSDGSDLVDRTCFGPLTAALAIRETHGQLLDEVIRKSMGLYTELIRVGQLSWVVGECHKSIEECTTDAMFSDDSLTENCESFSQGDTSNAFATKSIQQAVRVKRLEVQRLELDALGTILGAVTQRLQVDGQSDVSDKKLVEQRLREAQLLQQNTLHITRARCLKEQDKLSQLRQLDGALRNQATWLSLQRKQVARLADPRGTTVSAVQAGIVKFEDTYRQLDSDGSARLVQLVQLASGPNTPTVTCHADAMRLVTSFLSSTVVGSRQDVDQSSYLVHFHPAGLRQLLYEQTALHSRAQEARARWDKHLNQVTVHETRMHRLQVLFDEISGSLARLYRPSKLVPRCTEQLKEVQVALARLHEQEQNVAEMNEFLPYLKPLCQSGEWSRLVATGRAMKHRFDCLIRRGDERQRMLHQAFREDLQFERAYNRLVQLLKAELSRSYALEEEGSKQPDVTVSNAVPTSVTDSERANFWSTLRLGGNLRERCTLTDPERVTLDQMLSHLRDLWNQCARHKAEQSILCETSLYRQDQHSAAHDKLREWLRTAESSLGVSALVTGTVNDSQLNQNGSPHPAPRQSGASLLDAAVDPLQINAPYRALATQGLTPSDCQALTSVFGDEMLVTALRDEHQLLVDELQKRSDLWGCTKDSMKPASPMDTDKSTLMARMQRLRLACNLRSSALETAVTVATQLQENQSHVAAWLSEAEHYLQTFELGDRSTVQSSQSNQETNPLAQLPSSRVRRARSQRNKEGSSKSMDKTGTIRSTHSEHNEVSLLRLYEYLRCSQSIVCRGSFASICCLSERLLQPMGKSALGRQRAPHIITGSCHTKAKSVLRHKYHQLLTRWHQVDQRLRLLRARLTPKRHYANELDVSLGLEKIELRIRQWARQLRHQYPEHVALYRELEETVTEAAAHTSTTRSNTQNNTGRTKRSSMPETTRLPRRSSSVSGTCSTNQVDVDALVRRIDELTRKQLNWPTDELLNKLEKQFVQALTLQTSLMNSQTEVNTRLQAYRQAFDMRGRSGSSRLIHPVWRGNATTRSRSCTGRTVSHGSCPENKRKPRTEVDDQSSAQADDENDENENGNRLGTHDVEMNTLSVLSQPSIEFDSGLTSPDLQTTNTNVTTNTSITTTATTGHLVDTEPAWHPAIKELVAPPTDSGSMSLDHLREQRCEVVETEFRKVLKQATERFNELQQLHEAVTAHIQLKNFDFDLWRESYLHWLSVRRFRLLDLFRTRPNNLPETGSNSVLNVSNLSLNAHDSDGHSGSRRISVASGLRASHPDLSECGVTSCGSSSATPVAFGSTRSRFAGSTEQLTLEAVDHGQAENELNCSQFVQRILRDRPDFPGSSPMELRAAFRAVDTTKRGRITYQQFVDALKPERQRQALPVGELIANAIQQETDRCICDQKFLPVRVGENKYRFGSSSRVYLVRFLNSTTMVRVGGGWITLNAFLNSRDPCRARRKASTISSKTAGFFGRSLDSSNLSETPSRDSPSFLGLGSMEVIADLPGTRPPVAPVEMKRQISVPSRLLERRLPKAKPRQKHSNESGSHTGH</sequence>
<dbReference type="Gene3D" id="3.30.920.20">
    <property type="entry name" value="Gas2-like domain"/>
    <property type="match status" value="1"/>
</dbReference>
<dbReference type="InterPro" id="IPR036534">
    <property type="entry name" value="GAR_dom_sf"/>
</dbReference>
<evidence type="ECO:0000256" key="2">
    <source>
        <dbReference type="ARBA" id="ARBA00022490"/>
    </source>
</evidence>
<dbReference type="SMART" id="SM00243">
    <property type="entry name" value="GAS2"/>
    <property type="match status" value="1"/>
</dbReference>
<feature type="region of interest" description="Disordered" evidence="5">
    <location>
        <begin position="461"/>
        <end position="482"/>
    </location>
</feature>
<dbReference type="GO" id="GO:0008017">
    <property type="term" value="F:microtubule binding"/>
    <property type="evidence" value="ECO:0007669"/>
    <property type="project" value="InterPro"/>
</dbReference>
<dbReference type="GO" id="GO:0008093">
    <property type="term" value="F:cytoskeletal anchor activity"/>
    <property type="evidence" value="ECO:0007669"/>
    <property type="project" value="TreeGrafter"/>
</dbReference>